<feature type="binding site" evidence="15">
    <location>
        <position position="255"/>
    </location>
    <ligand>
        <name>beta-D-galactose</name>
        <dbReference type="ChEBI" id="CHEBI:27667"/>
    </ligand>
</feature>
<evidence type="ECO:0000256" key="12">
    <source>
        <dbReference type="ARBA" id="ARBA00045743"/>
    </source>
</evidence>
<proteinExistence type="inferred from homology"/>
<dbReference type="FunFam" id="2.70.98.10:FF:000003">
    <property type="entry name" value="Aldose 1-epimerase"/>
    <property type="match status" value="1"/>
</dbReference>
<evidence type="ECO:0000256" key="8">
    <source>
        <dbReference type="ARBA" id="ARBA00022490"/>
    </source>
</evidence>
<evidence type="ECO:0000256" key="3">
    <source>
        <dbReference type="ARBA" id="ARBA00004496"/>
    </source>
</evidence>
<name>A0A1I8PV53_STOCA</name>
<feature type="binding site" evidence="16">
    <location>
        <begin position="185"/>
        <end position="187"/>
    </location>
    <ligand>
        <name>beta-D-galactose</name>
        <dbReference type="ChEBI" id="CHEBI:27667"/>
    </ligand>
</feature>
<evidence type="ECO:0000313" key="17">
    <source>
        <dbReference type="EnsemblMetazoa" id="SCAU011403-PA"/>
    </source>
</evidence>
<evidence type="ECO:0000256" key="5">
    <source>
        <dbReference type="ARBA" id="ARBA00005028"/>
    </source>
</evidence>
<dbReference type="PROSITE" id="PS00545">
    <property type="entry name" value="ALDOSE_1_EPIMERASE"/>
    <property type="match status" value="1"/>
</dbReference>
<evidence type="ECO:0000256" key="10">
    <source>
        <dbReference type="ARBA" id="ARBA00023235"/>
    </source>
</evidence>
<dbReference type="PANTHER" id="PTHR10091">
    <property type="entry name" value="ALDOSE-1-EPIMERASE"/>
    <property type="match status" value="1"/>
</dbReference>
<dbReference type="Proteomes" id="UP000095300">
    <property type="component" value="Unassembled WGS sequence"/>
</dbReference>
<dbReference type="InterPro" id="IPR008183">
    <property type="entry name" value="Aldose_1/G6P_1-epimerase"/>
</dbReference>
<keyword evidence="18" id="KW-1185">Reference proteome</keyword>
<comment type="function">
    <text evidence="12">Mutarotase that catalyzes the interconversion of beta-D-galactose and alpha-D-galactose during galactose metabolism. Beta-D-galactose is metabolized in the liver into glucose 1-phosphate, the primary metabolic fuel, by the action of four enzymes that constitute the Leloir pathway: GALM, GALK1 (galactokinase), GALT (galactose-1-phosphate uridylyltransferase) and GALE (UDP-galactose-4'-epimerase). Involved in the maintenance of the equilibrium between the beta- and alpha-anomers of galactose, therefore ensuring a sufficient supply of the alpha-anomer for GALK1. Also active on D-glucose although shows a preference for galactose over glucose.</text>
</comment>
<dbReference type="OrthoDB" id="274691at2759"/>
<protein>
    <recommendedName>
        <fullName evidence="13">Aldose 1-epimerase</fullName>
        <ecNumber evidence="13">5.1.3.3</ecNumber>
    </recommendedName>
</protein>
<dbReference type="KEGG" id="scac:106087640"/>
<evidence type="ECO:0000256" key="2">
    <source>
        <dbReference type="ARBA" id="ARBA00001712"/>
    </source>
</evidence>
<dbReference type="PANTHER" id="PTHR10091:SF0">
    <property type="entry name" value="GALACTOSE MUTAROTASE"/>
    <property type="match status" value="1"/>
</dbReference>
<comment type="pathway">
    <text evidence="4">Carbohydrate metabolism; galactose metabolism.</text>
</comment>
<evidence type="ECO:0000256" key="14">
    <source>
        <dbReference type="PIRSR" id="PIRSR005096-1"/>
    </source>
</evidence>
<evidence type="ECO:0000256" key="16">
    <source>
        <dbReference type="PIRSR" id="PIRSR005096-3"/>
    </source>
</evidence>
<feature type="active site" description="Proton donor" evidence="14">
    <location>
        <position position="185"/>
    </location>
</feature>
<dbReference type="GO" id="GO:0033499">
    <property type="term" value="P:galactose catabolic process via UDP-galactose, Leloir pathway"/>
    <property type="evidence" value="ECO:0007669"/>
    <property type="project" value="TreeGrafter"/>
</dbReference>
<evidence type="ECO:0000256" key="7">
    <source>
        <dbReference type="ARBA" id="ARBA00011245"/>
    </source>
</evidence>
<dbReference type="UniPathway" id="UPA00214"/>
<evidence type="ECO:0000256" key="15">
    <source>
        <dbReference type="PIRSR" id="PIRSR005096-2"/>
    </source>
</evidence>
<dbReference type="GO" id="GO:0030246">
    <property type="term" value="F:carbohydrate binding"/>
    <property type="evidence" value="ECO:0007669"/>
    <property type="project" value="InterPro"/>
</dbReference>
<dbReference type="GO" id="GO:0005737">
    <property type="term" value="C:cytoplasm"/>
    <property type="evidence" value="ECO:0007669"/>
    <property type="project" value="UniProtKB-SubCell"/>
</dbReference>
<reference evidence="17" key="1">
    <citation type="submission" date="2020-05" db="UniProtKB">
        <authorList>
            <consortium name="EnsemblMetazoa"/>
        </authorList>
    </citation>
    <scope>IDENTIFICATION</scope>
    <source>
        <strain evidence="17">USDA</strain>
    </source>
</reference>
<dbReference type="Gene3D" id="2.70.98.10">
    <property type="match status" value="1"/>
</dbReference>
<dbReference type="InterPro" id="IPR014718">
    <property type="entry name" value="GH-type_carb-bd"/>
</dbReference>
<dbReference type="Pfam" id="PF01263">
    <property type="entry name" value="Aldose_epim"/>
    <property type="match status" value="1"/>
</dbReference>
<sequence length="372" mass="40935">MIVITEDTFGTAINPLTKQMEEIKRFTLTNCMQMKVQVITLGATMTSIQVPDASGHMDDVVLGYDDVAGYQTPTNPYFGATVGRVCNRIGNGRFMLNGKEIQVARNFNNKHQLHGGFIGFDKVHWQVVGHHKDGITLQHHSPDGHEGYPGEVTATVKIALTEDNCVHLQMQAETTKATAVNMTNHSYFNLAGHVGGKAAIYDHHIMINADKITETDADSIPTGNFTSVEGTLYDLRKMVNLGERLKALLPINGYDDNYCADKNNDGERVNVIAKVSHPSSGRWLEIASNQPGVQLYTSNSMPDTEKGETPLHGKNGALYSKLGAFCLETQKYPDAVNHANFPSIILNPGEKYNHEVIYKFGICRNSGCAKHD</sequence>
<organism evidence="17 18">
    <name type="scientific">Stomoxys calcitrans</name>
    <name type="common">Stable fly</name>
    <name type="synonym">Conops calcitrans</name>
    <dbReference type="NCBI Taxonomy" id="35570"/>
    <lineage>
        <taxon>Eukaryota</taxon>
        <taxon>Metazoa</taxon>
        <taxon>Ecdysozoa</taxon>
        <taxon>Arthropoda</taxon>
        <taxon>Hexapoda</taxon>
        <taxon>Insecta</taxon>
        <taxon>Pterygota</taxon>
        <taxon>Neoptera</taxon>
        <taxon>Endopterygota</taxon>
        <taxon>Diptera</taxon>
        <taxon>Brachycera</taxon>
        <taxon>Muscomorpha</taxon>
        <taxon>Muscoidea</taxon>
        <taxon>Muscidae</taxon>
        <taxon>Stomoxys</taxon>
    </lineage>
</organism>
<dbReference type="InterPro" id="IPR047215">
    <property type="entry name" value="Galactose_mutarotase-like"/>
</dbReference>
<comment type="pathway">
    <text evidence="5 13">Carbohydrate metabolism; hexose metabolism.</text>
</comment>
<dbReference type="PIRSF" id="PIRSF005096">
    <property type="entry name" value="GALM"/>
    <property type="match status" value="1"/>
</dbReference>
<keyword evidence="8" id="KW-0963">Cytoplasm</keyword>
<keyword evidence="10 13" id="KW-0413">Isomerase</keyword>
<accession>A0A1I8PV53</accession>
<dbReference type="CDD" id="cd09019">
    <property type="entry name" value="galactose_mutarotase_like"/>
    <property type="match status" value="1"/>
</dbReference>
<dbReference type="NCBIfam" id="NF008277">
    <property type="entry name" value="PRK11055.1"/>
    <property type="match status" value="1"/>
</dbReference>
<evidence type="ECO:0000256" key="13">
    <source>
        <dbReference type="PIRNR" id="PIRNR005096"/>
    </source>
</evidence>
<comment type="catalytic activity">
    <reaction evidence="1 13">
        <text>alpha-D-glucose = beta-D-glucose</text>
        <dbReference type="Rhea" id="RHEA:10264"/>
        <dbReference type="ChEBI" id="CHEBI:15903"/>
        <dbReference type="ChEBI" id="CHEBI:17925"/>
        <dbReference type="EC" id="5.1.3.3"/>
    </reaction>
</comment>
<comment type="similarity">
    <text evidence="6 13">Belongs to the aldose epimerase family.</text>
</comment>
<feature type="active site" description="Proton acceptor" evidence="14">
    <location>
        <position position="328"/>
    </location>
</feature>
<dbReference type="UniPathway" id="UPA00242"/>
<evidence type="ECO:0000256" key="4">
    <source>
        <dbReference type="ARBA" id="ARBA00004947"/>
    </source>
</evidence>
<dbReference type="STRING" id="35570.A0A1I8PV53"/>
<dbReference type="GO" id="GO:0006006">
    <property type="term" value="P:glucose metabolic process"/>
    <property type="evidence" value="ECO:0007669"/>
    <property type="project" value="TreeGrafter"/>
</dbReference>
<evidence type="ECO:0000256" key="9">
    <source>
        <dbReference type="ARBA" id="ARBA00022553"/>
    </source>
</evidence>
<dbReference type="GO" id="GO:0004034">
    <property type="term" value="F:aldose 1-epimerase activity"/>
    <property type="evidence" value="ECO:0007669"/>
    <property type="project" value="UniProtKB-EC"/>
</dbReference>
<dbReference type="InterPro" id="IPR011013">
    <property type="entry name" value="Gal_mutarotase_sf_dom"/>
</dbReference>
<dbReference type="InterPro" id="IPR015443">
    <property type="entry name" value="Aldose_1-epimerase"/>
</dbReference>
<comment type="catalytic activity">
    <reaction evidence="2">
        <text>alpha-D-galactose = beta-D-galactose</text>
        <dbReference type="Rhea" id="RHEA:28675"/>
        <dbReference type="ChEBI" id="CHEBI:27667"/>
        <dbReference type="ChEBI" id="CHEBI:28061"/>
        <dbReference type="EC" id="5.1.3.3"/>
    </reaction>
    <physiologicalReaction direction="right-to-left" evidence="2">
        <dbReference type="Rhea" id="RHEA:28677"/>
    </physiologicalReaction>
</comment>
<dbReference type="AlphaFoldDB" id="A0A1I8PV53"/>
<comment type="subunit">
    <text evidence="7">Monomer.</text>
</comment>
<keyword evidence="9" id="KW-0597">Phosphoprotein</keyword>
<dbReference type="SUPFAM" id="SSF74650">
    <property type="entry name" value="Galactose mutarotase-like"/>
    <property type="match status" value="1"/>
</dbReference>
<evidence type="ECO:0000256" key="6">
    <source>
        <dbReference type="ARBA" id="ARBA00006206"/>
    </source>
</evidence>
<evidence type="ECO:0000256" key="1">
    <source>
        <dbReference type="ARBA" id="ARBA00001614"/>
    </source>
</evidence>
<dbReference type="EnsemblMetazoa" id="SCAU011403-RA">
    <property type="protein sequence ID" value="SCAU011403-PA"/>
    <property type="gene ID" value="SCAU011403"/>
</dbReference>
<dbReference type="InterPro" id="IPR018052">
    <property type="entry name" value="Ald1_epimerase_CS"/>
</dbReference>
<gene>
    <name evidence="17" type="primary">106087640</name>
</gene>
<dbReference type="VEuPathDB" id="VectorBase:SCAU011403"/>
<comment type="subcellular location">
    <subcellularLocation>
        <location evidence="3">Cytoplasm</location>
    </subcellularLocation>
</comment>
<dbReference type="EC" id="5.1.3.3" evidence="13"/>
<keyword evidence="11 13" id="KW-0119">Carbohydrate metabolism</keyword>
<feature type="binding site" evidence="16">
    <location>
        <begin position="87"/>
        <end position="88"/>
    </location>
    <ligand>
        <name>beta-D-galactose</name>
        <dbReference type="ChEBI" id="CHEBI:27667"/>
    </ligand>
</feature>
<evidence type="ECO:0000256" key="11">
    <source>
        <dbReference type="ARBA" id="ARBA00023277"/>
    </source>
</evidence>
<evidence type="ECO:0000313" key="18">
    <source>
        <dbReference type="Proteomes" id="UP000095300"/>
    </source>
</evidence>